<gene>
    <name evidence="1" type="ORF">ABLO99_04085</name>
</gene>
<accession>A0AAU7Q4E4</accession>
<dbReference type="AlphaFoldDB" id="A0AAU7Q4E4"/>
<proteinExistence type="predicted"/>
<protein>
    <submittedName>
        <fullName evidence="1">Uncharacterized protein</fullName>
    </submittedName>
</protein>
<organism evidence="1">
    <name type="scientific">Wolbachia endosymbiont of Armadillidium arcangelii</name>
    <dbReference type="NCBI Taxonomy" id="3158571"/>
    <lineage>
        <taxon>Bacteria</taxon>
        <taxon>Pseudomonadati</taxon>
        <taxon>Pseudomonadota</taxon>
        <taxon>Alphaproteobacteria</taxon>
        <taxon>Rickettsiales</taxon>
        <taxon>Anaplasmataceae</taxon>
        <taxon>Wolbachieae</taxon>
        <taxon>Wolbachia</taxon>
    </lineage>
</organism>
<name>A0AAU7Q4E4_9RICK</name>
<dbReference type="RefSeq" id="WP_161794182.1">
    <property type="nucleotide sequence ID" value="NZ_CP157942.1"/>
</dbReference>
<dbReference type="EMBL" id="CP157942">
    <property type="protein sequence ID" value="XBS67787.1"/>
    <property type="molecule type" value="Genomic_DNA"/>
</dbReference>
<reference evidence="1" key="1">
    <citation type="submission" date="2024-06" db="EMBL/GenBank/DDBJ databases">
        <authorList>
            <person name="Dussert Y."/>
            <person name="Peccoud J."/>
            <person name="Pigeault R."/>
        </authorList>
    </citation>
    <scope>NUCLEOTIDE SEQUENCE</scope>
    <source>
        <strain evidence="1">WArc</strain>
    </source>
</reference>
<sequence length="90" mass="10218">MRIRVHLKCSIFVEIAQLDSSVKHWNDTIRFNLTLSELVAVLNKKMWSHNDIAFIDNTKFLKKIQGYPSQELTSTNVNIAKAGIKVVCSG</sequence>
<evidence type="ECO:0000313" key="1">
    <source>
        <dbReference type="EMBL" id="XBS67787.1"/>
    </source>
</evidence>